<dbReference type="PANTHER" id="PTHR43295">
    <property type="entry name" value="ARGININE DECARBOXYLASE"/>
    <property type="match status" value="1"/>
</dbReference>
<dbReference type="InterPro" id="IPR022644">
    <property type="entry name" value="De-COase2_N"/>
</dbReference>
<dbReference type="InterPro" id="IPR009006">
    <property type="entry name" value="Ala_racemase/Decarboxylase_C"/>
</dbReference>
<dbReference type="InterPro" id="IPR029066">
    <property type="entry name" value="PLP-binding_barrel"/>
</dbReference>
<gene>
    <name evidence="4" type="ORF">V8G58_04110</name>
</gene>
<dbReference type="InterPro" id="IPR002985">
    <property type="entry name" value="Arg_decrbxlase"/>
</dbReference>
<name>A0ABW7MW98_9FLAO</name>
<dbReference type="EMBL" id="JBAWKB010000001">
    <property type="protein sequence ID" value="MFH6771108.1"/>
    <property type="molecule type" value="Genomic_DNA"/>
</dbReference>
<comment type="cofactor">
    <cofactor evidence="1">
        <name>pyridoxal 5'-phosphate</name>
        <dbReference type="ChEBI" id="CHEBI:597326"/>
    </cofactor>
</comment>
<dbReference type="Gene3D" id="3.20.20.10">
    <property type="entry name" value="Alanine racemase"/>
    <property type="match status" value="1"/>
</dbReference>
<dbReference type="RefSeq" id="WP_344740010.1">
    <property type="nucleotide sequence ID" value="NZ_BAABAY010000001.1"/>
</dbReference>
<evidence type="ECO:0000313" key="4">
    <source>
        <dbReference type="EMBL" id="MFH6771108.1"/>
    </source>
</evidence>
<dbReference type="Gene3D" id="2.40.37.10">
    <property type="entry name" value="Lyase, Ornithine Decarboxylase, Chain A, domain 1"/>
    <property type="match status" value="1"/>
</dbReference>
<evidence type="ECO:0000259" key="3">
    <source>
        <dbReference type="Pfam" id="PF02784"/>
    </source>
</evidence>
<protein>
    <submittedName>
        <fullName evidence="4">Arginine decarboxylase</fullName>
    </submittedName>
</protein>
<dbReference type="PANTHER" id="PTHR43295:SF9">
    <property type="entry name" value="BIOSYNTHETIC ARGININE DECARBOXYLASE"/>
    <property type="match status" value="1"/>
</dbReference>
<comment type="caution">
    <text evidence="4">The sequence shown here is derived from an EMBL/GenBank/DDBJ whole genome shotgun (WGS) entry which is preliminary data.</text>
</comment>
<evidence type="ECO:0000313" key="5">
    <source>
        <dbReference type="Proteomes" id="UP001610100"/>
    </source>
</evidence>
<dbReference type="Pfam" id="PF02784">
    <property type="entry name" value="Orn_Arg_deC_N"/>
    <property type="match status" value="1"/>
</dbReference>
<sequence length="467" mass="54058">MNTKYIDLINQTFDFPQEEFKVEKGQLQFHDIDLMALTETYGAPLKFTYLPQISNNINRAKRWFDEAIKKHKYKGKYYYCYCTKSSHFKHVLDEALKNDIHIETSSAFDIDIVEQLKATGKITDDTYVISNGFKRAQYVTNIARLINNGHKNAIPIIDNYEEIDLLSQEIKGHFNVGIRIASEEEPKFEFYTSRLGIGYKNILPFYKSQIATNEKVSLKMLHFFINTGIRDNAYYWNELLKCLRVYISLKKICPTLDSLNIGGGFPIKNSLAFEFDYEYMIDEIINQIQLTCEEEGVDVPNIFTEFGSFTVGESGGAIYEVLYQKQQNDREKWNMINSSFITTLPDTWAINKRFILLPINRWQDSYERVLLGGLTCDSDDYYNSEQHMNAIYLPKYHKEKPLYIGFFNTGAYQETIGGFGGLQHCLIPSPKHILIDKDASGKLVSKVFSEQQESADLLQILGYDTHK</sequence>
<proteinExistence type="predicted"/>
<reference evidence="4 5" key="1">
    <citation type="submission" date="2024-02" db="EMBL/GenBank/DDBJ databases">
        <title>A Gaetbulibacter species isolated from tidal flats and genomic insights of their niches.</title>
        <authorList>
            <person name="Ye Y."/>
        </authorList>
    </citation>
    <scope>NUCLEOTIDE SEQUENCE [LARGE SCALE GENOMIC DNA]</scope>
    <source>
        <strain evidence="4 5">KYW382</strain>
    </source>
</reference>
<organism evidence="4 5">
    <name type="scientific">Gaetbulibacter aestuarii</name>
    <dbReference type="NCBI Taxonomy" id="1502358"/>
    <lineage>
        <taxon>Bacteria</taxon>
        <taxon>Pseudomonadati</taxon>
        <taxon>Bacteroidota</taxon>
        <taxon>Flavobacteriia</taxon>
        <taxon>Flavobacteriales</taxon>
        <taxon>Flavobacteriaceae</taxon>
        <taxon>Gaetbulibacter</taxon>
    </lineage>
</organism>
<evidence type="ECO:0000256" key="2">
    <source>
        <dbReference type="ARBA" id="ARBA00022898"/>
    </source>
</evidence>
<dbReference type="SUPFAM" id="SSF50621">
    <property type="entry name" value="Alanine racemase C-terminal domain-like"/>
    <property type="match status" value="1"/>
</dbReference>
<evidence type="ECO:0000256" key="1">
    <source>
        <dbReference type="ARBA" id="ARBA00001933"/>
    </source>
</evidence>
<keyword evidence="2" id="KW-0663">Pyridoxal phosphate</keyword>
<feature type="domain" description="Orn/DAP/Arg decarboxylase 2 N-terminal" evidence="3">
    <location>
        <begin position="69"/>
        <end position="311"/>
    </location>
</feature>
<dbReference type="Proteomes" id="UP001610100">
    <property type="component" value="Unassembled WGS sequence"/>
</dbReference>
<accession>A0ABW7MW98</accession>
<dbReference type="SUPFAM" id="SSF51419">
    <property type="entry name" value="PLP-binding barrel"/>
    <property type="match status" value="1"/>
</dbReference>
<keyword evidence="5" id="KW-1185">Reference proteome</keyword>